<evidence type="ECO:0000313" key="1">
    <source>
        <dbReference type="EMBL" id="MXU84932.1"/>
    </source>
</evidence>
<organism evidence="1">
    <name type="scientific">Ixodes ricinus</name>
    <name type="common">Common tick</name>
    <name type="synonym">Acarus ricinus</name>
    <dbReference type="NCBI Taxonomy" id="34613"/>
    <lineage>
        <taxon>Eukaryota</taxon>
        <taxon>Metazoa</taxon>
        <taxon>Ecdysozoa</taxon>
        <taxon>Arthropoda</taxon>
        <taxon>Chelicerata</taxon>
        <taxon>Arachnida</taxon>
        <taxon>Acari</taxon>
        <taxon>Parasitiformes</taxon>
        <taxon>Ixodida</taxon>
        <taxon>Ixodoidea</taxon>
        <taxon>Ixodidae</taxon>
        <taxon>Ixodinae</taxon>
        <taxon>Ixodes</taxon>
    </lineage>
</organism>
<reference evidence="1" key="1">
    <citation type="submission" date="2019-12" db="EMBL/GenBank/DDBJ databases">
        <title>An insight into the sialome of adult female Ixodes ricinus ticks feeding for 6 days.</title>
        <authorList>
            <person name="Perner J."/>
            <person name="Ribeiro J.M.C."/>
        </authorList>
    </citation>
    <scope>NUCLEOTIDE SEQUENCE</scope>
    <source>
        <strain evidence="1">Semi-engorged</strain>
        <tissue evidence="1">Salivary glands</tissue>
    </source>
</reference>
<protein>
    <submittedName>
        <fullName evidence="1">Putative secreted protein</fullName>
    </submittedName>
</protein>
<sequence length="83" mass="9632">MFSQLRLHTFLLLKWELGSRIIPVTSTFSLRTVRITFRTYVLSESSGHVADTGGIEQCTQGIVVLHLKHFENFWHQFIETLDP</sequence>
<name>A0A6B0TXV9_IXORI</name>
<dbReference type="EMBL" id="GIFC01002849">
    <property type="protein sequence ID" value="MXU84932.1"/>
    <property type="molecule type" value="Transcribed_RNA"/>
</dbReference>
<dbReference type="AlphaFoldDB" id="A0A6B0TXV9"/>
<proteinExistence type="predicted"/>
<accession>A0A6B0TXV9</accession>